<dbReference type="Proteomes" id="UP000248484">
    <property type="component" value="Chromosome 20"/>
</dbReference>
<gene>
    <name evidence="3" type="primary">LOC129391666</name>
</gene>
<dbReference type="AlphaFoldDB" id="A0A9W2WDP9"/>
<accession>A0A9W2WDP9</accession>
<evidence type="ECO:0000313" key="3">
    <source>
        <dbReference type="RefSeq" id="XP_054937283.1"/>
    </source>
</evidence>
<dbReference type="OrthoDB" id="10508757at2759"/>
<protein>
    <submittedName>
        <fullName evidence="3">Uncharacterized protein isoform X1</fullName>
    </submittedName>
</protein>
<proteinExistence type="predicted"/>
<dbReference type="RefSeq" id="XP_054937283.1">
    <property type="nucleotide sequence ID" value="XM_055081308.1"/>
</dbReference>
<feature type="region of interest" description="Disordered" evidence="1">
    <location>
        <begin position="159"/>
        <end position="179"/>
    </location>
</feature>
<name>A0A9W2WDP9_PHYMC</name>
<dbReference type="GeneID" id="129391666"/>
<organism evidence="2 3">
    <name type="scientific">Physeter macrocephalus</name>
    <name type="common">Sperm whale</name>
    <name type="synonym">Physeter catodon</name>
    <dbReference type="NCBI Taxonomy" id="9755"/>
    <lineage>
        <taxon>Eukaryota</taxon>
        <taxon>Metazoa</taxon>
        <taxon>Chordata</taxon>
        <taxon>Craniata</taxon>
        <taxon>Vertebrata</taxon>
        <taxon>Euteleostomi</taxon>
        <taxon>Mammalia</taxon>
        <taxon>Eutheria</taxon>
        <taxon>Laurasiatheria</taxon>
        <taxon>Artiodactyla</taxon>
        <taxon>Whippomorpha</taxon>
        <taxon>Cetacea</taxon>
        <taxon>Odontoceti</taxon>
        <taxon>Physeteridae</taxon>
        <taxon>Physeter</taxon>
    </lineage>
</organism>
<reference evidence="3" key="1">
    <citation type="submission" date="2025-08" db="UniProtKB">
        <authorList>
            <consortium name="RefSeq"/>
        </authorList>
    </citation>
    <scope>IDENTIFICATION</scope>
    <source>
        <tissue evidence="3">Muscle</tissue>
    </source>
</reference>
<dbReference type="KEGG" id="pcad:129391666"/>
<keyword evidence="2" id="KW-1185">Reference proteome</keyword>
<evidence type="ECO:0000256" key="1">
    <source>
        <dbReference type="SAM" id="MobiDB-lite"/>
    </source>
</evidence>
<sequence>MRGAATQPVGPGAREEPVPSGIFRALRLLTQLRGLVARSGLRLERPARATGFYHPPPASVLQWPQLPRRLFWKRSESGVGWVLRTPHLSRCGEEEPSFPTDKLIGVCCTNGINRTGYLICRNFGTDNCRDRSKSCVADRIFVLRHSVRPEPLGWESRVQDIGSPETSQPHVVSVGESSPRDLRLNAKTQLHPMASKPQCWMPHAKQLARQEHNPTH</sequence>
<evidence type="ECO:0000313" key="2">
    <source>
        <dbReference type="Proteomes" id="UP000248484"/>
    </source>
</evidence>